<dbReference type="EMBL" id="CM046503">
    <property type="protein sequence ID" value="KAI8685112.1"/>
    <property type="molecule type" value="Genomic_DNA"/>
</dbReference>
<sequence>MKSDSNSQTLVPSGDDEPQPGHGTRLNVTKDEILEVVNMHKRFCMPSVAPGVEVTDLPNLDDITPYEVSEEIQERLWASEVIRLRDVVTSITPLEFKGSEALAVDSKRSYEMLADMADHIWQAVNIAIYDGESILALHIKDLCKVDFLKSSRVVLDYLCDKEEEDDTVDDSGETKLRCSREDSFDFVNYCTAVLARVLCAAADGKSFHLHILANLAKISAKVKIVSTRLQECAQISIDNGVPDRNMRAPKEYDVRGRQGANQMMDKGFACIDLDLDIEPLVEGMRNLRGELAPLEPSSKKDSMRSVYFLQCAKYRLNIFNLLRCILVPLRGTNKLMTKSVTSYELCSMVYGTGFEHFRTLVFQDNENDFLGTSDTEMVNCARSSFDLLNQTVNYVQASVSTRNQPPGTTPSGSSGMVNQPESIVSDDSNQSVVTRVSWSYAPDGRNSENAQTCDPLILKSMSHAITVMIPLIMTSPTIVCSVSEFITTAIFTELQNEREKNPIKPREVGKYMAFFCLTTAEYDVEQRNRGPGEPRSLSKALMQRNNLFAGRQLADIGRETSFPLDAAKATSQMSDDDQTTPERIQRHQLELDNFSNTMKPWVLEEKGVMVHCRLYVSLLMLLCAVLVAGGVSIGVAVGERITGVDPFNITTYCWVLAAFVLLVAKSVRVQNWPWNDFLHGRVLCKSVSELSSVTGVDEQLILAKLLQDESISVLQTRGPYNTVFNRKSEDSFSIDRPLSTWTMLLSGLIMIEVDTVRGRGLVCLDLRRGTKYGLVQNMGAYEIEGNEFIRCSRLPNEKDKEAHGDPNRIRLDKGNLIWLRALGFYGNKHAKFI</sequence>
<comment type="caution">
    <text evidence="1">The sequence shown here is derived from an EMBL/GenBank/DDBJ whole genome shotgun (WGS) entry which is preliminary data.</text>
</comment>
<evidence type="ECO:0000313" key="2">
    <source>
        <dbReference type="Proteomes" id="UP001065298"/>
    </source>
</evidence>
<reference evidence="1" key="1">
    <citation type="submission" date="2022-06" db="EMBL/GenBank/DDBJ databases">
        <title>Fusarium solani species complex genomes reveal bases of compartmentalisation and animal pathogenesis.</title>
        <authorList>
            <person name="Tsai I.J."/>
        </authorList>
    </citation>
    <scope>NUCLEOTIDE SEQUENCE</scope>
    <source>
        <strain evidence="1">Fu6.1</strain>
    </source>
</reference>
<keyword evidence="2" id="KW-1185">Reference proteome</keyword>
<accession>A0ACC0RGB9</accession>
<name>A0ACC0RGB9_9HYPO</name>
<organism evidence="1 2">
    <name type="scientific">Fusarium keratoplasticum</name>
    <dbReference type="NCBI Taxonomy" id="1328300"/>
    <lineage>
        <taxon>Eukaryota</taxon>
        <taxon>Fungi</taxon>
        <taxon>Dikarya</taxon>
        <taxon>Ascomycota</taxon>
        <taxon>Pezizomycotina</taxon>
        <taxon>Sordariomycetes</taxon>
        <taxon>Hypocreomycetidae</taxon>
        <taxon>Hypocreales</taxon>
        <taxon>Nectriaceae</taxon>
        <taxon>Fusarium</taxon>
        <taxon>Fusarium solani species complex</taxon>
    </lineage>
</organism>
<protein>
    <submittedName>
        <fullName evidence="1">Uncharacterized protein</fullName>
    </submittedName>
</protein>
<evidence type="ECO:0000313" key="1">
    <source>
        <dbReference type="EMBL" id="KAI8685112.1"/>
    </source>
</evidence>
<dbReference type="Proteomes" id="UP001065298">
    <property type="component" value="Chromosome 1"/>
</dbReference>
<proteinExistence type="predicted"/>
<gene>
    <name evidence="1" type="ORF">NCS57_00179400</name>
</gene>